<gene>
    <name evidence="1" type="ORF">PMACD_LOCUS15416</name>
</gene>
<dbReference type="OrthoDB" id="6925091at2759"/>
<name>A0A821XSB5_9NEOP</name>
<accession>A0A821XSB5</accession>
<evidence type="ECO:0000313" key="1">
    <source>
        <dbReference type="EMBL" id="CAF4948207.1"/>
    </source>
</evidence>
<organism evidence="1 2">
    <name type="scientific">Pieris macdunnoughi</name>
    <dbReference type="NCBI Taxonomy" id="345717"/>
    <lineage>
        <taxon>Eukaryota</taxon>
        <taxon>Metazoa</taxon>
        <taxon>Ecdysozoa</taxon>
        <taxon>Arthropoda</taxon>
        <taxon>Hexapoda</taxon>
        <taxon>Insecta</taxon>
        <taxon>Pterygota</taxon>
        <taxon>Neoptera</taxon>
        <taxon>Endopterygota</taxon>
        <taxon>Lepidoptera</taxon>
        <taxon>Glossata</taxon>
        <taxon>Ditrysia</taxon>
        <taxon>Papilionoidea</taxon>
        <taxon>Pieridae</taxon>
        <taxon>Pierinae</taxon>
        <taxon>Pieris</taxon>
    </lineage>
</organism>
<evidence type="ECO:0008006" key="3">
    <source>
        <dbReference type="Google" id="ProtNLM"/>
    </source>
</evidence>
<evidence type="ECO:0000313" key="2">
    <source>
        <dbReference type="Proteomes" id="UP000663880"/>
    </source>
</evidence>
<keyword evidence="2" id="KW-1185">Reference proteome</keyword>
<dbReference type="AlphaFoldDB" id="A0A821XSB5"/>
<comment type="caution">
    <text evidence="1">The sequence shown here is derived from an EMBL/GenBank/DDBJ whole genome shotgun (WGS) entry which is preliminary data.</text>
</comment>
<dbReference type="Proteomes" id="UP000663880">
    <property type="component" value="Unassembled WGS sequence"/>
</dbReference>
<sequence length="307" mass="35814">MLPNTYIRLDTAHFIHAASNWKCWKSVIHKNVKSFYLYCIALLIECDQWKDLERILILTLIICNTEYEDSMICYNNKFITPLDARVELENLISNRKTKILIDDMEEKIKTMDFSTDKSDILNDTCFESSCDNNVTIKLWADNLASHSDNIQNIGTILNCFYVPLFKEPLIHIAKEFPLWTKVCVPNKKLRPTSSYIEEDFKDLKIMLNKQITLPARIDIFVKAHLKNLLGGVVLLQNKITKFVDDNLNKSSISVENLNCHDKKSEEKLNNNDTFQDILQNENWRGLGNNPKHANKEWMNYENDVKFS</sequence>
<reference evidence="1" key="1">
    <citation type="submission" date="2021-02" db="EMBL/GenBank/DDBJ databases">
        <authorList>
            <person name="Steward A R."/>
        </authorList>
    </citation>
    <scope>NUCLEOTIDE SEQUENCE</scope>
</reference>
<proteinExistence type="predicted"/>
<protein>
    <recommendedName>
        <fullName evidence="3">NOF-FB transposable element protein</fullName>
    </recommendedName>
</protein>
<dbReference type="EMBL" id="CAJOBZ010000070">
    <property type="protein sequence ID" value="CAF4948207.1"/>
    <property type="molecule type" value="Genomic_DNA"/>
</dbReference>